<reference evidence="1" key="1">
    <citation type="submission" date="2018-05" db="EMBL/GenBank/DDBJ databases">
        <authorList>
            <person name="Lanie J.A."/>
            <person name="Ng W.-L."/>
            <person name="Kazmierczak K.M."/>
            <person name="Andrzejewski T.M."/>
            <person name="Davidsen T.M."/>
            <person name="Wayne K.J."/>
            <person name="Tettelin H."/>
            <person name="Glass J.I."/>
            <person name="Rusch D."/>
            <person name="Podicherti R."/>
            <person name="Tsui H.-C.T."/>
            <person name="Winkler M.E."/>
        </authorList>
    </citation>
    <scope>NUCLEOTIDE SEQUENCE</scope>
</reference>
<protein>
    <submittedName>
        <fullName evidence="1">Uncharacterized protein</fullName>
    </submittedName>
</protein>
<sequence>MMQSHKTDRDISSLSLFYFNSKTDLLLVQSQSYF</sequence>
<dbReference type="EMBL" id="UINC01094122">
    <property type="protein sequence ID" value="SVC49087.1"/>
    <property type="molecule type" value="Genomic_DNA"/>
</dbReference>
<evidence type="ECO:0000313" key="1">
    <source>
        <dbReference type="EMBL" id="SVC49087.1"/>
    </source>
</evidence>
<accession>A0A382MMS1</accession>
<name>A0A382MMS1_9ZZZZ</name>
<proteinExistence type="predicted"/>
<organism evidence="1">
    <name type="scientific">marine metagenome</name>
    <dbReference type="NCBI Taxonomy" id="408172"/>
    <lineage>
        <taxon>unclassified sequences</taxon>
        <taxon>metagenomes</taxon>
        <taxon>ecological metagenomes</taxon>
    </lineage>
</organism>
<gene>
    <name evidence="1" type="ORF">METZ01_LOCUS301941</name>
</gene>
<dbReference type="AlphaFoldDB" id="A0A382MMS1"/>